<reference evidence="1" key="1">
    <citation type="submission" date="2020-05" db="EMBL/GenBank/DDBJ databases">
        <title>Chitinophaga laudate sp. nov., isolated from a tropical peat swamp.</title>
        <authorList>
            <person name="Goh C.B.S."/>
            <person name="Lee M.S."/>
            <person name="Parimannan S."/>
            <person name="Pasbakhsh P."/>
            <person name="Yule C.M."/>
            <person name="Rajandas H."/>
            <person name="Loke S."/>
            <person name="Croft L."/>
            <person name="Tan J.B.L."/>
        </authorList>
    </citation>
    <scope>NUCLEOTIDE SEQUENCE</scope>
    <source>
        <strain evidence="1">Mgbs1</strain>
    </source>
</reference>
<proteinExistence type="predicted"/>
<name>A0A433WNX8_9BACT</name>
<dbReference type="Proteomes" id="UP000281028">
    <property type="component" value="Unassembled WGS sequence"/>
</dbReference>
<evidence type="ECO:0000313" key="2">
    <source>
        <dbReference type="Proteomes" id="UP000281028"/>
    </source>
</evidence>
<accession>A0A433WNX8</accession>
<protein>
    <submittedName>
        <fullName evidence="1">Uncharacterized protein</fullName>
    </submittedName>
</protein>
<gene>
    <name evidence="1" type="ORF">ECE50_020770</name>
</gene>
<sequence>MKKLFVSILLLSTVSSYARQAVDGLFSPESAVAYKNGYFISNMGPKLEPAAKDGDGAIAWTENGRVQSPRYFNDTLHAPKGLEIAGNTLYVADIDHLKGYDLNSRKKVFDLNLENSAGMLNDVARVNDSLLLVSDCVKDQVLLINTRSKEVTVLQGTMPAVNGVWYDAQTDIVYACAMGRDMDGTGLLYQKRLGNAGEAFVPVKGSPVGLFDGIVQLDARYLLLSDWITVKNPQSGYLCVYDLQQHTYRRIPVKHSPADLALDKRRKALLIPFLLDNRMEAVPLKSLGI</sequence>
<keyword evidence="2" id="KW-1185">Reference proteome</keyword>
<dbReference type="OrthoDB" id="7675395at2"/>
<dbReference type="AlphaFoldDB" id="A0A433WNX8"/>
<organism evidence="1 2">
    <name type="scientific">Chitinophaga solisilvae</name>
    <dbReference type="NCBI Taxonomy" id="1233460"/>
    <lineage>
        <taxon>Bacteria</taxon>
        <taxon>Pseudomonadati</taxon>
        <taxon>Bacteroidota</taxon>
        <taxon>Chitinophagia</taxon>
        <taxon>Chitinophagales</taxon>
        <taxon>Chitinophagaceae</taxon>
        <taxon>Chitinophaga</taxon>
    </lineage>
</organism>
<dbReference type="SUPFAM" id="SSF101898">
    <property type="entry name" value="NHL repeat"/>
    <property type="match status" value="1"/>
</dbReference>
<evidence type="ECO:0000313" key="1">
    <source>
        <dbReference type="EMBL" id="NSL89287.1"/>
    </source>
</evidence>
<dbReference type="EMBL" id="RIAR02000001">
    <property type="protein sequence ID" value="NSL89287.1"/>
    <property type="molecule type" value="Genomic_DNA"/>
</dbReference>
<comment type="caution">
    <text evidence="1">The sequence shown here is derived from an EMBL/GenBank/DDBJ whole genome shotgun (WGS) entry which is preliminary data.</text>
</comment>